<proteinExistence type="predicted"/>
<evidence type="ECO:0000313" key="3">
    <source>
        <dbReference type="EMBL" id="GIG79501.1"/>
    </source>
</evidence>
<accession>A0A8J3PR67</accession>
<dbReference type="InterPro" id="IPR015797">
    <property type="entry name" value="NUDIX_hydrolase-like_dom_sf"/>
</dbReference>
<protein>
    <submittedName>
        <fullName evidence="3">NUDIX hydrolase</fullName>
    </submittedName>
</protein>
<evidence type="ECO:0000313" key="4">
    <source>
        <dbReference type="Proteomes" id="UP000630097"/>
    </source>
</evidence>
<dbReference type="InterPro" id="IPR020084">
    <property type="entry name" value="NUDIX_hydrolase_CS"/>
</dbReference>
<organism evidence="3 4">
    <name type="scientific">Planotetraspora kaengkrachanensis</name>
    <dbReference type="NCBI Taxonomy" id="575193"/>
    <lineage>
        <taxon>Bacteria</taxon>
        <taxon>Bacillati</taxon>
        <taxon>Actinomycetota</taxon>
        <taxon>Actinomycetes</taxon>
        <taxon>Streptosporangiales</taxon>
        <taxon>Streptosporangiaceae</taxon>
        <taxon>Planotetraspora</taxon>
    </lineage>
</organism>
<sequence length="175" mass="19757">MLQSPVVEEWRFCPVCGRDLDHLGSRENPYVKCRECEFFRYNNPLPTTIGVIEDEGKYLLVRRAIAPELGKWDSVGGFLAPGERAEECLAREAREEIDCELENIRPIGSYASIYGSTGLRTVGFAFTCSLARGSRIKLSSENSEYHWFRPEEIPVLAFEDVRRAVADVVGGRQHG</sequence>
<evidence type="ECO:0000259" key="2">
    <source>
        <dbReference type="PROSITE" id="PS51462"/>
    </source>
</evidence>
<dbReference type="PANTHER" id="PTHR43222:SF2">
    <property type="entry name" value="NUDIX HYDROLASE 23, CHLOROPLASTIC"/>
    <property type="match status" value="1"/>
</dbReference>
<reference evidence="3 4" key="1">
    <citation type="submission" date="2021-01" db="EMBL/GenBank/DDBJ databases">
        <title>Whole genome shotgun sequence of Planotetraspora kaengkrachanensis NBRC 104272.</title>
        <authorList>
            <person name="Komaki H."/>
            <person name="Tamura T."/>
        </authorList>
    </citation>
    <scope>NUCLEOTIDE SEQUENCE [LARGE SCALE GENOMIC DNA]</scope>
    <source>
        <strain evidence="3 4">NBRC 104272</strain>
    </source>
</reference>
<evidence type="ECO:0000256" key="1">
    <source>
        <dbReference type="ARBA" id="ARBA00022801"/>
    </source>
</evidence>
<comment type="caution">
    <text evidence="3">The sequence shown here is derived from an EMBL/GenBank/DDBJ whole genome shotgun (WGS) entry which is preliminary data.</text>
</comment>
<dbReference type="CDD" id="cd04681">
    <property type="entry name" value="NUDIX_Hydrolase"/>
    <property type="match status" value="1"/>
</dbReference>
<feature type="domain" description="Nudix hydrolase" evidence="2">
    <location>
        <begin position="42"/>
        <end position="169"/>
    </location>
</feature>
<dbReference type="Pfam" id="PF00293">
    <property type="entry name" value="NUDIX"/>
    <property type="match status" value="1"/>
</dbReference>
<name>A0A8J3PR67_9ACTN</name>
<keyword evidence="4" id="KW-1185">Reference proteome</keyword>
<dbReference type="PANTHER" id="PTHR43222">
    <property type="entry name" value="NUDIX HYDROLASE 23"/>
    <property type="match status" value="1"/>
</dbReference>
<dbReference type="InterPro" id="IPR000086">
    <property type="entry name" value="NUDIX_hydrolase_dom"/>
</dbReference>
<dbReference type="Gene3D" id="3.90.79.10">
    <property type="entry name" value="Nucleoside Triphosphate Pyrophosphohydrolase"/>
    <property type="match status" value="1"/>
</dbReference>
<dbReference type="EMBL" id="BONV01000009">
    <property type="protein sequence ID" value="GIG79501.1"/>
    <property type="molecule type" value="Genomic_DNA"/>
</dbReference>
<dbReference type="Proteomes" id="UP000630097">
    <property type="component" value="Unassembled WGS sequence"/>
</dbReference>
<gene>
    <name evidence="3" type="ORF">Pka01_26280</name>
</gene>
<dbReference type="SUPFAM" id="SSF55811">
    <property type="entry name" value="Nudix"/>
    <property type="match status" value="1"/>
</dbReference>
<dbReference type="PROSITE" id="PS51462">
    <property type="entry name" value="NUDIX"/>
    <property type="match status" value="1"/>
</dbReference>
<dbReference type="PROSITE" id="PS00893">
    <property type="entry name" value="NUDIX_BOX"/>
    <property type="match status" value="1"/>
</dbReference>
<keyword evidence="1 3" id="KW-0378">Hydrolase</keyword>
<dbReference type="GO" id="GO:0016787">
    <property type="term" value="F:hydrolase activity"/>
    <property type="evidence" value="ECO:0007669"/>
    <property type="project" value="UniProtKB-KW"/>
</dbReference>
<dbReference type="AlphaFoldDB" id="A0A8J3PR67"/>